<evidence type="ECO:0000256" key="8">
    <source>
        <dbReference type="SAM" id="MobiDB-lite"/>
    </source>
</evidence>
<organism evidence="10 11">
    <name type="scientific">Monoraphidium neglectum</name>
    <dbReference type="NCBI Taxonomy" id="145388"/>
    <lineage>
        <taxon>Eukaryota</taxon>
        <taxon>Viridiplantae</taxon>
        <taxon>Chlorophyta</taxon>
        <taxon>core chlorophytes</taxon>
        <taxon>Chlorophyceae</taxon>
        <taxon>CS clade</taxon>
        <taxon>Sphaeropleales</taxon>
        <taxon>Selenastraceae</taxon>
        <taxon>Monoraphidium</taxon>
    </lineage>
</organism>
<feature type="region of interest" description="Disordered" evidence="8">
    <location>
        <begin position="51"/>
        <end position="76"/>
    </location>
</feature>
<sequence>MAGVLALPAVTQESGFLASAAALAGGSAYSVAIGLLLAELYVNSTAAARQGTPDGGGGVEDSGGGGQGSGGGVEEGSSGSAVFAEIARSTLGERGVALGAGAYLFLHVALLVAYISKSAEVVSAATGLGTLPSAALFVAAFGGLCYCSSSALLDRVNGLLVVLILGSFFGLLASAAPLVEPAQLLRADWGAVPATLPVIALAFV</sequence>
<dbReference type="RefSeq" id="XP_013902558.1">
    <property type="nucleotide sequence ID" value="XM_014047104.1"/>
</dbReference>
<feature type="transmembrane region" description="Helical" evidence="9">
    <location>
        <begin position="121"/>
        <end position="147"/>
    </location>
</feature>
<dbReference type="OrthoDB" id="204942at2759"/>
<feature type="transmembrane region" description="Helical" evidence="9">
    <location>
        <begin position="159"/>
        <end position="179"/>
    </location>
</feature>
<dbReference type="EMBL" id="KK100832">
    <property type="protein sequence ID" value="KIZ03539.1"/>
    <property type="molecule type" value="Genomic_DNA"/>
</dbReference>
<dbReference type="KEGG" id="mng:MNEG_4421"/>
<evidence type="ECO:0000256" key="1">
    <source>
        <dbReference type="ARBA" id="ARBA00004429"/>
    </source>
</evidence>
<dbReference type="PANTHER" id="PTHR32195:SF26">
    <property type="entry name" value="TRYPTOPHAN OR TYROSINE TRANSPORTER PROTEIN"/>
    <property type="match status" value="1"/>
</dbReference>
<evidence type="ECO:0000256" key="4">
    <source>
        <dbReference type="ARBA" id="ARBA00022519"/>
    </source>
</evidence>
<keyword evidence="11" id="KW-1185">Reference proteome</keyword>
<protein>
    <submittedName>
        <fullName evidence="10">Tyrosine-specific transport protein</fullName>
    </submittedName>
</protein>
<feature type="compositionally biased region" description="Gly residues" evidence="8">
    <location>
        <begin position="53"/>
        <end position="74"/>
    </location>
</feature>
<keyword evidence="2" id="KW-0813">Transport</keyword>
<keyword evidence="3" id="KW-1003">Cell membrane</keyword>
<comment type="subcellular location">
    <subcellularLocation>
        <location evidence="1">Cell inner membrane</location>
        <topology evidence="1">Multi-pass membrane protein</topology>
    </subcellularLocation>
</comment>
<evidence type="ECO:0000256" key="9">
    <source>
        <dbReference type="SAM" id="Phobius"/>
    </source>
</evidence>
<feature type="transmembrane region" description="Helical" evidence="9">
    <location>
        <begin position="20"/>
        <end position="42"/>
    </location>
</feature>
<gene>
    <name evidence="10" type="ORF">MNEG_4421</name>
</gene>
<proteinExistence type="predicted"/>
<dbReference type="InterPro" id="IPR018227">
    <property type="entry name" value="Amino_acid_transport_2"/>
</dbReference>
<evidence type="ECO:0000256" key="6">
    <source>
        <dbReference type="ARBA" id="ARBA00022989"/>
    </source>
</evidence>
<keyword evidence="5 9" id="KW-0812">Transmembrane</keyword>
<evidence type="ECO:0000313" key="11">
    <source>
        <dbReference type="Proteomes" id="UP000054498"/>
    </source>
</evidence>
<dbReference type="PANTHER" id="PTHR32195">
    <property type="entry name" value="OS07G0662800 PROTEIN"/>
    <property type="match status" value="1"/>
</dbReference>
<keyword evidence="6 9" id="KW-1133">Transmembrane helix</keyword>
<feature type="transmembrane region" description="Helical" evidence="9">
    <location>
        <begin position="96"/>
        <end position="115"/>
    </location>
</feature>
<dbReference type="AlphaFoldDB" id="A0A0D2L9R4"/>
<evidence type="ECO:0000256" key="7">
    <source>
        <dbReference type="ARBA" id="ARBA00023136"/>
    </source>
</evidence>
<dbReference type="STRING" id="145388.A0A0D2L9R4"/>
<dbReference type="GO" id="GO:0005886">
    <property type="term" value="C:plasma membrane"/>
    <property type="evidence" value="ECO:0007669"/>
    <property type="project" value="UniProtKB-SubCell"/>
</dbReference>
<dbReference type="GO" id="GO:0003333">
    <property type="term" value="P:amino acid transmembrane transport"/>
    <property type="evidence" value="ECO:0007669"/>
    <property type="project" value="InterPro"/>
</dbReference>
<accession>A0A0D2L9R4</accession>
<name>A0A0D2L9R4_9CHLO</name>
<keyword evidence="4" id="KW-0997">Cell inner membrane</keyword>
<evidence type="ECO:0000256" key="5">
    <source>
        <dbReference type="ARBA" id="ARBA00022692"/>
    </source>
</evidence>
<reference evidence="10 11" key="1">
    <citation type="journal article" date="2013" name="BMC Genomics">
        <title>Reconstruction of the lipid metabolism for the microalga Monoraphidium neglectum from its genome sequence reveals characteristics suitable for biofuel production.</title>
        <authorList>
            <person name="Bogen C."/>
            <person name="Al-Dilaimi A."/>
            <person name="Albersmeier A."/>
            <person name="Wichmann J."/>
            <person name="Grundmann M."/>
            <person name="Rupp O."/>
            <person name="Lauersen K.J."/>
            <person name="Blifernez-Klassen O."/>
            <person name="Kalinowski J."/>
            <person name="Goesmann A."/>
            <person name="Mussgnug J.H."/>
            <person name="Kruse O."/>
        </authorList>
    </citation>
    <scope>NUCLEOTIDE SEQUENCE [LARGE SCALE GENOMIC DNA]</scope>
    <source>
        <strain evidence="10 11">SAG 48.87</strain>
    </source>
</reference>
<keyword evidence="7 9" id="KW-0472">Membrane</keyword>
<evidence type="ECO:0000256" key="2">
    <source>
        <dbReference type="ARBA" id="ARBA00022448"/>
    </source>
</evidence>
<dbReference type="Pfam" id="PF03222">
    <property type="entry name" value="Trp_Tyr_perm"/>
    <property type="match status" value="1"/>
</dbReference>
<dbReference type="Proteomes" id="UP000054498">
    <property type="component" value="Unassembled WGS sequence"/>
</dbReference>
<dbReference type="GeneID" id="25737298"/>
<evidence type="ECO:0000313" key="10">
    <source>
        <dbReference type="EMBL" id="KIZ03539.1"/>
    </source>
</evidence>
<evidence type="ECO:0000256" key="3">
    <source>
        <dbReference type="ARBA" id="ARBA00022475"/>
    </source>
</evidence>